<dbReference type="PROSITE" id="PS01173">
    <property type="entry name" value="LIPASE_GDXG_HIS"/>
    <property type="match status" value="1"/>
</dbReference>
<dbReference type="PROSITE" id="PS01174">
    <property type="entry name" value="LIPASE_GDXG_SER"/>
    <property type="match status" value="1"/>
</dbReference>
<dbReference type="InterPro" id="IPR050300">
    <property type="entry name" value="GDXG_lipolytic_enzyme"/>
</dbReference>
<reference evidence="5" key="1">
    <citation type="journal article" date="2014" name="Int. J. Syst. Evol. Microbiol.">
        <title>Complete genome sequence of Corynebacterium casei LMG S-19264T (=DSM 44701T), isolated from a smear-ripened cheese.</title>
        <authorList>
            <consortium name="US DOE Joint Genome Institute (JGI-PGF)"/>
            <person name="Walter F."/>
            <person name="Albersmeier A."/>
            <person name="Kalinowski J."/>
            <person name="Ruckert C."/>
        </authorList>
    </citation>
    <scope>NUCLEOTIDE SEQUENCE</scope>
    <source>
        <strain evidence="5">VKM B-1606</strain>
    </source>
</reference>
<evidence type="ECO:0000313" key="8">
    <source>
        <dbReference type="Proteomes" id="UP001143400"/>
    </source>
</evidence>
<dbReference type="PANTHER" id="PTHR48081">
    <property type="entry name" value="AB HYDROLASE SUPERFAMILY PROTEIN C4A8.06C"/>
    <property type="match status" value="1"/>
</dbReference>
<dbReference type="RefSeq" id="WP_204948454.1">
    <property type="nucleotide sequence ID" value="NZ_BSFF01000002.1"/>
</dbReference>
<reference evidence="6 7" key="2">
    <citation type="submission" date="2021-01" db="EMBL/GenBank/DDBJ databases">
        <title>Genomic Encyclopedia of Type Strains, Phase IV (KMG-IV): sequencing the most valuable type-strain genomes for metagenomic binning, comparative biology and taxonomic classification.</title>
        <authorList>
            <person name="Goeker M."/>
        </authorList>
    </citation>
    <scope>NUCLEOTIDE SEQUENCE [LARGE SCALE GENOMIC DNA]</scope>
    <source>
        <strain evidence="6 7">DSM 6130</strain>
    </source>
</reference>
<dbReference type="AlphaFoldDB" id="A0A9W6MR32"/>
<dbReference type="Proteomes" id="UP001143400">
    <property type="component" value="Unassembled WGS sequence"/>
</dbReference>
<dbReference type="SUPFAM" id="SSF53474">
    <property type="entry name" value="alpha/beta-Hydrolases"/>
    <property type="match status" value="1"/>
</dbReference>
<dbReference type="EMBL" id="JAFBCY010000001">
    <property type="protein sequence ID" value="MBM7849978.1"/>
    <property type="molecule type" value="Genomic_DNA"/>
</dbReference>
<dbReference type="InterPro" id="IPR013094">
    <property type="entry name" value="AB_hydrolase_3"/>
</dbReference>
<comment type="similarity">
    <text evidence="1">Belongs to the 'GDXG' lipolytic enzyme family.</text>
</comment>
<dbReference type="GO" id="GO:0004806">
    <property type="term" value="F:triacylglycerol lipase activity"/>
    <property type="evidence" value="ECO:0007669"/>
    <property type="project" value="TreeGrafter"/>
</dbReference>
<evidence type="ECO:0000256" key="2">
    <source>
        <dbReference type="ARBA" id="ARBA00022801"/>
    </source>
</evidence>
<proteinExistence type="inferred from homology"/>
<dbReference type="Proteomes" id="UP000758856">
    <property type="component" value="Unassembled WGS sequence"/>
</dbReference>
<feature type="domain" description="Alpha/beta hydrolase fold-3" evidence="4">
    <location>
        <begin position="77"/>
        <end position="278"/>
    </location>
</feature>
<evidence type="ECO:0000313" key="7">
    <source>
        <dbReference type="Proteomes" id="UP000758856"/>
    </source>
</evidence>
<dbReference type="Gene3D" id="3.40.50.1820">
    <property type="entry name" value="alpha/beta hydrolase"/>
    <property type="match status" value="1"/>
</dbReference>
<dbReference type="EMBL" id="BSFF01000002">
    <property type="protein sequence ID" value="GLK55270.1"/>
    <property type="molecule type" value="Genomic_DNA"/>
</dbReference>
<organism evidence="5 8">
    <name type="scientific">Methylopila capsulata</name>
    <dbReference type="NCBI Taxonomy" id="61654"/>
    <lineage>
        <taxon>Bacteria</taxon>
        <taxon>Pseudomonadati</taxon>
        <taxon>Pseudomonadota</taxon>
        <taxon>Alphaproteobacteria</taxon>
        <taxon>Hyphomicrobiales</taxon>
        <taxon>Methylopilaceae</taxon>
        <taxon>Methylopila</taxon>
    </lineage>
</organism>
<dbReference type="InterPro" id="IPR029058">
    <property type="entry name" value="AB_hydrolase_fold"/>
</dbReference>
<accession>A0A9W6MR32</accession>
<sequence>MREPVSAQARLLCLALRYGVKPRLTANPDLLRLRRQIDAIARLAPDLPKNVERSALRIGGLAAERHAPIGYGGGRAILYLHGGAFVAGSPRTHRGVAGRLARGAQAETIVPDYRLAPEHPHPASLEDSLAVYRALLDRGQSPAAIALAGDSAGGNLVFALLLRLKAEGLPLPAAAVALSPFVDMSGEGESMRKNALLDPFLEVACLPTVVDAYAPGRDVRDPSLSPLYGDLRGLPPCLIQCGGDEILRDDSVRMHRALLAAGVAAELEVWPKMPHVWQAFARFLPEARSAIRRISSFLNARLESAGEGGLTEAA</sequence>
<evidence type="ECO:0000313" key="5">
    <source>
        <dbReference type="EMBL" id="GLK55270.1"/>
    </source>
</evidence>
<evidence type="ECO:0000259" key="4">
    <source>
        <dbReference type="Pfam" id="PF07859"/>
    </source>
</evidence>
<evidence type="ECO:0000256" key="1">
    <source>
        <dbReference type="ARBA" id="ARBA00010515"/>
    </source>
</evidence>
<gene>
    <name evidence="5" type="ORF">GCM10008170_12890</name>
    <name evidence="6" type="ORF">JOD31_000190</name>
</gene>
<comment type="caution">
    <text evidence="5">The sequence shown here is derived from an EMBL/GenBank/DDBJ whole genome shotgun (WGS) entry which is preliminary data.</text>
</comment>
<reference evidence="5" key="3">
    <citation type="submission" date="2023-01" db="EMBL/GenBank/DDBJ databases">
        <authorList>
            <person name="Sun Q."/>
            <person name="Evtushenko L."/>
        </authorList>
    </citation>
    <scope>NUCLEOTIDE SEQUENCE</scope>
    <source>
        <strain evidence="5">VKM B-1606</strain>
    </source>
</reference>
<evidence type="ECO:0000256" key="3">
    <source>
        <dbReference type="PROSITE-ProRule" id="PRU10038"/>
    </source>
</evidence>
<name>A0A9W6MR32_9HYPH</name>
<dbReference type="Pfam" id="PF07859">
    <property type="entry name" value="Abhydrolase_3"/>
    <property type="match status" value="1"/>
</dbReference>
<dbReference type="PANTHER" id="PTHR48081:SF30">
    <property type="entry name" value="ACETYL-HYDROLASE LIPR-RELATED"/>
    <property type="match status" value="1"/>
</dbReference>
<dbReference type="InterPro" id="IPR033140">
    <property type="entry name" value="Lipase_GDXG_put_SER_AS"/>
</dbReference>
<feature type="active site" evidence="3">
    <location>
        <position position="151"/>
    </location>
</feature>
<dbReference type="InterPro" id="IPR002168">
    <property type="entry name" value="Lipase_GDXG_HIS_AS"/>
</dbReference>
<keyword evidence="7" id="KW-1185">Reference proteome</keyword>
<evidence type="ECO:0000313" key="6">
    <source>
        <dbReference type="EMBL" id="MBM7849978.1"/>
    </source>
</evidence>
<protein>
    <submittedName>
        <fullName evidence="6">Acetyl esterase/lipase</fullName>
    </submittedName>
    <submittedName>
        <fullName evidence="5">Hydrolase</fullName>
    </submittedName>
</protein>
<keyword evidence="2 5" id="KW-0378">Hydrolase</keyword>